<evidence type="ECO:0000256" key="2">
    <source>
        <dbReference type="ARBA" id="ARBA00022737"/>
    </source>
</evidence>
<dbReference type="CDD" id="cd01448">
    <property type="entry name" value="TST_Repeat_1"/>
    <property type="match status" value="1"/>
</dbReference>
<dbReference type="Pfam" id="PF00581">
    <property type="entry name" value="Rhodanese"/>
    <property type="match status" value="2"/>
</dbReference>
<dbReference type="InterPro" id="IPR001763">
    <property type="entry name" value="Rhodanese-like_dom"/>
</dbReference>
<dbReference type="SUPFAM" id="SSF52821">
    <property type="entry name" value="Rhodanese/Cell cycle control phosphatase"/>
    <property type="match status" value="2"/>
</dbReference>
<dbReference type="InterPro" id="IPR036873">
    <property type="entry name" value="Rhodanese-like_dom_sf"/>
</dbReference>
<accession>A0A381N5A1</accession>
<dbReference type="AlphaFoldDB" id="A0A381N5A1"/>
<dbReference type="PROSITE" id="PS50206">
    <property type="entry name" value="RHODANESE_3"/>
    <property type="match status" value="2"/>
</dbReference>
<evidence type="ECO:0000259" key="3">
    <source>
        <dbReference type="PROSITE" id="PS50206"/>
    </source>
</evidence>
<feature type="domain" description="Rhodanese" evidence="3">
    <location>
        <begin position="16"/>
        <end position="135"/>
    </location>
</feature>
<protein>
    <recommendedName>
        <fullName evidence="3">Rhodanese domain-containing protein</fullName>
    </recommendedName>
</protein>
<evidence type="ECO:0000313" key="4">
    <source>
        <dbReference type="EMBL" id="SUZ49781.1"/>
    </source>
</evidence>
<reference evidence="4" key="1">
    <citation type="submission" date="2018-05" db="EMBL/GenBank/DDBJ databases">
        <authorList>
            <person name="Lanie J.A."/>
            <person name="Ng W.-L."/>
            <person name="Kazmierczak K.M."/>
            <person name="Andrzejewski T.M."/>
            <person name="Davidsen T.M."/>
            <person name="Wayne K.J."/>
            <person name="Tettelin H."/>
            <person name="Glass J.I."/>
            <person name="Rusch D."/>
            <person name="Podicherti R."/>
            <person name="Tsui H.-C.T."/>
            <person name="Winkler M.E."/>
        </authorList>
    </citation>
    <scope>NUCLEOTIDE SEQUENCE</scope>
</reference>
<evidence type="ECO:0000256" key="1">
    <source>
        <dbReference type="ARBA" id="ARBA00022679"/>
    </source>
</evidence>
<organism evidence="4">
    <name type="scientific">marine metagenome</name>
    <dbReference type="NCBI Taxonomy" id="408172"/>
    <lineage>
        <taxon>unclassified sequences</taxon>
        <taxon>metagenomes</taxon>
        <taxon>ecological metagenomes</taxon>
    </lineage>
</organism>
<dbReference type="GO" id="GO:0004792">
    <property type="term" value="F:thiosulfate-cyanide sulfurtransferase activity"/>
    <property type="evidence" value="ECO:0007669"/>
    <property type="project" value="InterPro"/>
</dbReference>
<keyword evidence="1" id="KW-0808">Transferase</keyword>
<gene>
    <name evidence="4" type="ORF">METZ01_LOCUS2635</name>
</gene>
<dbReference type="PROSITE" id="PS00683">
    <property type="entry name" value="RHODANESE_2"/>
    <property type="match status" value="1"/>
</dbReference>
<name>A0A381N5A1_9ZZZZ</name>
<sequence>VHRTLISSDLLVTNLTNQTWVIIDCRFDLSDTTSGEQSYKENHIPGAVYAHLDRDLSGAVTGRNGRHPLPAITVMEDTFGKFGIDHETQVVAYDESNGIFASRLWWMLRYLGHDAVAVLDGGMTKWNQEAKPLQNAIEARRRAVFTANPHPDMLVGASQVQAVLSDSTHRILDARSPDRYAGGVEPLDSVAGHIPGAMNHHYANNVTEDGSFIEPGKLRLIYDQLLHDVQPSRLVCYCGSGVTACHNLLAMEHAGLSGAKLYAGSWSEWCSDPGRPVVRKQK</sequence>
<feature type="non-terminal residue" evidence="4">
    <location>
        <position position="1"/>
    </location>
</feature>
<dbReference type="PANTHER" id="PTHR11364">
    <property type="entry name" value="THIOSULFATE SULFERTANSFERASE"/>
    <property type="match status" value="1"/>
</dbReference>
<dbReference type="EMBL" id="UINC01000135">
    <property type="protein sequence ID" value="SUZ49781.1"/>
    <property type="molecule type" value="Genomic_DNA"/>
</dbReference>
<dbReference type="InterPro" id="IPR001307">
    <property type="entry name" value="Thiosulphate_STrfase_CS"/>
</dbReference>
<keyword evidence="2" id="KW-0677">Repeat</keyword>
<proteinExistence type="predicted"/>
<dbReference type="InterPro" id="IPR045078">
    <property type="entry name" value="TST/MPST-like"/>
</dbReference>
<dbReference type="PANTHER" id="PTHR11364:SF27">
    <property type="entry name" value="SULFURTRANSFERASE"/>
    <property type="match status" value="1"/>
</dbReference>
<dbReference type="Gene3D" id="3.40.250.10">
    <property type="entry name" value="Rhodanese-like domain"/>
    <property type="match status" value="2"/>
</dbReference>
<feature type="domain" description="Rhodanese" evidence="3">
    <location>
        <begin position="165"/>
        <end position="278"/>
    </location>
</feature>
<dbReference type="SMART" id="SM00450">
    <property type="entry name" value="RHOD"/>
    <property type="match status" value="2"/>
</dbReference>
<dbReference type="CDD" id="cd01449">
    <property type="entry name" value="TST_Repeat_2"/>
    <property type="match status" value="1"/>
</dbReference>